<protein>
    <recommendedName>
        <fullName evidence="4">Integral membrane protein</fullName>
    </recommendedName>
</protein>
<sequence precursor="true">MRRPAGVTLIAVLLVVAAVLAAMIGLGVLLARGDAAFLRQSQLAAGVWLAVGLAALLLAAVDLLVARALLRGRGWARGASVVLALLHLVGGGFGMLTFGGNLQWSSLLTIAVAIMVLGLLFSTRAEAFFARR</sequence>
<name>C8XCP7_NAKMY</name>
<dbReference type="EMBL" id="CP001737">
    <property type="protein sequence ID" value="ACV77612.1"/>
    <property type="molecule type" value="Genomic_DNA"/>
</dbReference>
<accession>C8XCP7</accession>
<feature type="transmembrane region" description="Helical" evidence="1">
    <location>
        <begin position="104"/>
        <end position="122"/>
    </location>
</feature>
<dbReference type="Proteomes" id="UP000002218">
    <property type="component" value="Chromosome"/>
</dbReference>
<reference evidence="2 3" key="2">
    <citation type="journal article" date="2010" name="Stand. Genomic Sci.">
        <title>Complete genome sequence of Nakamurella multipartita type strain (Y-104).</title>
        <authorList>
            <person name="Tice H."/>
            <person name="Mayilraj S."/>
            <person name="Sims D."/>
            <person name="Lapidus A."/>
            <person name="Nolan M."/>
            <person name="Lucas S."/>
            <person name="Glavina Del Rio T."/>
            <person name="Copeland A."/>
            <person name="Cheng J.F."/>
            <person name="Meincke L."/>
            <person name="Bruce D."/>
            <person name="Goodwin L."/>
            <person name="Pitluck S."/>
            <person name="Ivanova N."/>
            <person name="Mavromatis K."/>
            <person name="Ovchinnikova G."/>
            <person name="Pati A."/>
            <person name="Chen A."/>
            <person name="Palaniappan K."/>
            <person name="Land M."/>
            <person name="Hauser L."/>
            <person name="Chang Y.J."/>
            <person name="Jeffries C.D."/>
            <person name="Detter J.C."/>
            <person name="Brettin T."/>
            <person name="Rohde M."/>
            <person name="Goker M."/>
            <person name="Bristow J."/>
            <person name="Eisen J.A."/>
            <person name="Markowitz V."/>
            <person name="Hugenholtz P."/>
            <person name="Kyrpides N.C."/>
            <person name="Klenk H.P."/>
            <person name="Chen F."/>
        </authorList>
    </citation>
    <scope>NUCLEOTIDE SEQUENCE [LARGE SCALE GENOMIC DNA]</scope>
    <source>
        <strain evidence="3">ATCC 700099 / DSM 44233 / CIP 104796 / JCM 9543 / NBRC 105858 / Y-104</strain>
    </source>
</reference>
<keyword evidence="1" id="KW-0472">Membrane</keyword>
<dbReference type="KEGG" id="nml:Namu_1206"/>
<keyword evidence="1" id="KW-1133">Transmembrane helix</keyword>
<dbReference type="STRING" id="479431.Namu_1206"/>
<evidence type="ECO:0000256" key="1">
    <source>
        <dbReference type="SAM" id="Phobius"/>
    </source>
</evidence>
<evidence type="ECO:0008006" key="4">
    <source>
        <dbReference type="Google" id="ProtNLM"/>
    </source>
</evidence>
<dbReference type="HOGENOM" id="CLU_1914817_0_0_11"/>
<reference evidence="3" key="1">
    <citation type="submission" date="2009-09" db="EMBL/GenBank/DDBJ databases">
        <title>The complete genome of Nakamurella multipartita DSM 44233.</title>
        <authorList>
            <consortium name="US DOE Joint Genome Institute (JGI-PGF)"/>
            <person name="Lucas S."/>
            <person name="Copeland A."/>
            <person name="Lapidus A."/>
            <person name="Glavina del Rio T."/>
            <person name="Dalin E."/>
            <person name="Tice H."/>
            <person name="Bruce D."/>
            <person name="Goodwin L."/>
            <person name="Pitluck S."/>
            <person name="Kyrpides N."/>
            <person name="Mavromatis K."/>
            <person name="Ivanova N."/>
            <person name="Ovchinnikova G."/>
            <person name="Sims D."/>
            <person name="Meincke L."/>
            <person name="Brettin T."/>
            <person name="Detter J.C."/>
            <person name="Han C."/>
            <person name="Larimer F."/>
            <person name="Land M."/>
            <person name="Hauser L."/>
            <person name="Markowitz V."/>
            <person name="Cheng J.-F."/>
            <person name="Hugenholtz P."/>
            <person name="Woyke T."/>
            <person name="Wu D."/>
            <person name="Klenk H.-P."/>
            <person name="Eisen J.A."/>
        </authorList>
    </citation>
    <scope>NUCLEOTIDE SEQUENCE [LARGE SCALE GENOMIC DNA]</scope>
    <source>
        <strain evidence="3">ATCC 700099 / DSM 44233 / CIP 104796 / JCM 9543 / NBRC 105858 / Y-104</strain>
    </source>
</reference>
<feature type="transmembrane region" description="Helical" evidence="1">
    <location>
        <begin position="45"/>
        <end position="66"/>
    </location>
</feature>
<proteinExistence type="predicted"/>
<dbReference type="AlphaFoldDB" id="C8XCP7"/>
<evidence type="ECO:0000313" key="2">
    <source>
        <dbReference type="EMBL" id="ACV77612.1"/>
    </source>
</evidence>
<feature type="transmembrane region" description="Helical" evidence="1">
    <location>
        <begin position="78"/>
        <end position="98"/>
    </location>
</feature>
<gene>
    <name evidence="2" type="ordered locus">Namu_1206</name>
</gene>
<keyword evidence="3" id="KW-1185">Reference proteome</keyword>
<keyword evidence="1" id="KW-0812">Transmembrane</keyword>
<organism evidence="2 3">
    <name type="scientific">Nakamurella multipartita (strain ATCC 700099 / DSM 44233 / CIP 104796 / JCM 9543 / NBRC 105858 / Y-104)</name>
    <name type="common">Microsphaera multipartita</name>
    <dbReference type="NCBI Taxonomy" id="479431"/>
    <lineage>
        <taxon>Bacteria</taxon>
        <taxon>Bacillati</taxon>
        <taxon>Actinomycetota</taxon>
        <taxon>Actinomycetes</taxon>
        <taxon>Nakamurellales</taxon>
        <taxon>Nakamurellaceae</taxon>
        <taxon>Nakamurella</taxon>
    </lineage>
</organism>
<dbReference type="InParanoid" id="C8XCP7"/>
<evidence type="ECO:0000313" key="3">
    <source>
        <dbReference type="Proteomes" id="UP000002218"/>
    </source>
</evidence>